<gene>
    <name evidence="1" type="ORF">KY290_005662</name>
    <name evidence="2" type="ORF">KY290_005673</name>
</gene>
<name>A0ABQ7WGW1_SOLTU</name>
<proteinExistence type="predicted"/>
<reference evidence="1 3" key="1">
    <citation type="journal article" date="2021" name="bioRxiv">
        <title>Chromosome-scale and haplotype-resolved genome assembly of a tetraploid potato cultivar.</title>
        <authorList>
            <person name="Sun H."/>
            <person name="Jiao W.-B."/>
            <person name="Krause K."/>
            <person name="Campoy J.A."/>
            <person name="Goel M."/>
            <person name="Folz-Donahue K."/>
            <person name="Kukat C."/>
            <person name="Huettel B."/>
            <person name="Schneeberger K."/>
        </authorList>
    </citation>
    <scope>NUCLEOTIDE SEQUENCE [LARGE SCALE GENOMIC DNA]</scope>
    <source>
        <strain evidence="1">SolTubOtavaFocal</strain>
        <tissue evidence="1">Leaves</tissue>
    </source>
</reference>
<comment type="caution">
    <text evidence="1">The sequence shown here is derived from an EMBL/GenBank/DDBJ whole genome shotgun (WGS) entry which is preliminary data.</text>
</comment>
<evidence type="ECO:0000313" key="2">
    <source>
        <dbReference type="EMBL" id="KAH0779246.1"/>
    </source>
</evidence>
<organism evidence="1 3">
    <name type="scientific">Solanum tuberosum</name>
    <name type="common">Potato</name>
    <dbReference type="NCBI Taxonomy" id="4113"/>
    <lineage>
        <taxon>Eukaryota</taxon>
        <taxon>Viridiplantae</taxon>
        <taxon>Streptophyta</taxon>
        <taxon>Embryophyta</taxon>
        <taxon>Tracheophyta</taxon>
        <taxon>Spermatophyta</taxon>
        <taxon>Magnoliopsida</taxon>
        <taxon>eudicotyledons</taxon>
        <taxon>Gunneridae</taxon>
        <taxon>Pentapetalae</taxon>
        <taxon>asterids</taxon>
        <taxon>lamiids</taxon>
        <taxon>Solanales</taxon>
        <taxon>Solanaceae</taxon>
        <taxon>Solanoideae</taxon>
        <taxon>Solaneae</taxon>
        <taxon>Solanum</taxon>
    </lineage>
</organism>
<keyword evidence="3" id="KW-1185">Reference proteome</keyword>
<dbReference type="EMBL" id="JAIVGD010000002">
    <property type="protein sequence ID" value="KAH0779246.1"/>
    <property type="molecule type" value="Genomic_DNA"/>
</dbReference>
<dbReference type="EMBL" id="JAIVGD010000002">
    <property type="protein sequence ID" value="KAH0779235.1"/>
    <property type="molecule type" value="Genomic_DNA"/>
</dbReference>
<sequence length="80" mass="8509">MALQNMQAALKIGVVRAKTNKDVLLGNVLGNFAGSSTALTVNPVHRQVVSIVEVTTATSVGVFYIEAEMSISDDLQKFLS</sequence>
<evidence type="ECO:0000313" key="3">
    <source>
        <dbReference type="Proteomes" id="UP000826656"/>
    </source>
</evidence>
<accession>A0ABQ7WGW1</accession>
<evidence type="ECO:0000313" key="1">
    <source>
        <dbReference type="EMBL" id="KAH0779235.1"/>
    </source>
</evidence>
<dbReference type="Proteomes" id="UP000826656">
    <property type="component" value="Unassembled WGS sequence"/>
</dbReference>
<protein>
    <submittedName>
        <fullName evidence="1">Uncharacterized protein</fullName>
    </submittedName>
</protein>